<dbReference type="eggNOG" id="COG1848">
    <property type="taxonomic scope" value="Bacteria"/>
</dbReference>
<dbReference type="STRING" id="65393.PCC7424_4811"/>
<accession>B7KD47</accession>
<dbReference type="CDD" id="cd08919">
    <property type="entry name" value="PBP-like"/>
    <property type="match status" value="1"/>
</dbReference>
<keyword evidence="3" id="KW-0089">Bile pigment</keyword>
<dbReference type="GO" id="GO:0015979">
    <property type="term" value="P:photosynthesis"/>
    <property type="evidence" value="ECO:0007669"/>
    <property type="project" value="InterPro"/>
</dbReference>
<dbReference type="InterPro" id="IPR012128">
    <property type="entry name" value="Phycobilisome_asu/bsu"/>
</dbReference>
<evidence type="ECO:0000256" key="3">
    <source>
        <dbReference type="ARBA" id="ARBA00023307"/>
    </source>
</evidence>
<dbReference type="EMBL" id="CP001291">
    <property type="protein sequence ID" value="ACK73168.1"/>
    <property type="molecule type" value="Genomic_DNA"/>
</dbReference>
<evidence type="ECO:0000259" key="4">
    <source>
        <dbReference type="Pfam" id="PF13470"/>
    </source>
</evidence>
<reference evidence="6" key="1">
    <citation type="journal article" date="2011" name="MBio">
        <title>Novel metabolic attributes of the genus Cyanothece, comprising a group of unicellular nitrogen-fixing Cyanobacteria.</title>
        <authorList>
            <person name="Bandyopadhyay A."/>
            <person name="Elvitigala T."/>
            <person name="Welsh E."/>
            <person name="Stockel J."/>
            <person name="Liberton M."/>
            <person name="Min H."/>
            <person name="Sherman L.A."/>
            <person name="Pakrasi H.B."/>
        </authorList>
    </citation>
    <scope>NUCLEOTIDE SEQUENCE [LARGE SCALE GENOMIC DNA]</scope>
    <source>
        <strain evidence="6">PCC 7424</strain>
    </source>
</reference>
<proteinExistence type="inferred from homology"/>
<evidence type="ECO:0000256" key="1">
    <source>
        <dbReference type="ARBA" id="ARBA00008182"/>
    </source>
</evidence>
<evidence type="ECO:0000256" key="2">
    <source>
        <dbReference type="ARBA" id="ARBA00022991"/>
    </source>
</evidence>
<keyword evidence="6" id="KW-1185">Reference proteome</keyword>
<dbReference type="AlphaFoldDB" id="B7KD47"/>
<name>B7KD47_GLOC7</name>
<feature type="domain" description="PIN" evidence="4">
    <location>
        <begin position="2"/>
        <end position="115"/>
    </location>
</feature>
<organism evidence="5 6">
    <name type="scientific">Gloeothece citriformis (strain PCC 7424)</name>
    <name type="common">Cyanothece sp. (strain PCC 7424)</name>
    <dbReference type="NCBI Taxonomy" id="65393"/>
    <lineage>
        <taxon>Bacteria</taxon>
        <taxon>Bacillati</taxon>
        <taxon>Cyanobacteriota</taxon>
        <taxon>Cyanophyceae</taxon>
        <taxon>Oscillatoriophycideae</taxon>
        <taxon>Chroococcales</taxon>
        <taxon>Aphanothecaceae</taxon>
        <taxon>Gloeothece</taxon>
        <taxon>Gloeothece citriformis</taxon>
    </lineage>
</organism>
<dbReference type="RefSeq" id="WP_015956750.1">
    <property type="nucleotide sequence ID" value="NC_011729.1"/>
</dbReference>
<evidence type="ECO:0000313" key="6">
    <source>
        <dbReference type="Proteomes" id="UP000002384"/>
    </source>
</evidence>
<sequence length="306" mass="35393">MKYLIDADVILEYCLNREQFVKDTEYLWSLLESQKIEGFITESGLNKIEFYFSQLTSDEKAKNLIKDLKKLVKICPVDRYILDAARKSNLKDFEAAVEIECAIKFNCDAIIVWNYLDFEGASIEIILVNPLTFEPLQTVDFNKQQKKLEYEARYSNPSYLSSFDNAKLRAYVAEAEARVKAIEMINEIKDDLAKNSVNFCFEEYPHLKNPGEPQNSQVFIDKCYDEISRCLNLVLYCILCGDPYILTDRELSIAHPKLFPALNLPTDLYVAALTFCRDSVSVSRNLSKEVLKQYRSYLDYLINSLS</sequence>
<keyword evidence="2" id="KW-0157">Chromophore</keyword>
<dbReference type="Pfam" id="PF13470">
    <property type="entry name" value="PIN_3"/>
    <property type="match status" value="1"/>
</dbReference>
<dbReference type="InterPro" id="IPR002716">
    <property type="entry name" value="PIN_dom"/>
</dbReference>
<dbReference type="KEGG" id="cyc:PCC7424_4811"/>
<dbReference type="InterPro" id="IPR038719">
    <property type="entry name" value="Phycobilisome_asu/bsu_sf"/>
</dbReference>
<protein>
    <submittedName>
        <fullName evidence="5">Phycobilisome protein</fullName>
    </submittedName>
</protein>
<dbReference type="OrthoDB" id="9787727at2"/>
<dbReference type="Proteomes" id="UP000002384">
    <property type="component" value="Chromosome"/>
</dbReference>
<dbReference type="Pfam" id="PF00502">
    <property type="entry name" value="Phycobilisome"/>
    <property type="match status" value="1"/>
</dbReference>
<dbReference type="SUPFAM" id="SSF46458">
    <property type="entry name" value="Globin-like"/>
    <property type="match status" value="1"/>
</dbReference>
<dbReference type="InterPro" id="IPR029060">
    <property type="entry name" value="PIN-like_dom_sf"/>
</dbReference>
<dbReference type="InterPro" id="IPR009050">
    <property type="entry name" value="Globin-like_sf"/>
</dbReference>
<dbReference type="Gene3D" id="1.10.490.20">
    <property type="entry name" value="Phycocyanins"/>
    <property type="match status" value="1"/>
</dbReference>
<dbReference type="GO" id="GO:0030089">
    <property type="term" value="C:phycobilisome"/>
    <property type="evidence" value="ECO:0007669"/>
    <property type="project" value="InterPro"/>
</dbReference>
<dbReference type="SUPFAM" id="SSF88723">
    <property type="entry name" value="PIN domain-like"/>
    <property type="match status" value="1"/>
</dbReference>
<dbReference type="HOGENOM" id="CLU_908264_0_0_3"/>
<gene>
    <name evidence="5" type="ordered locus">PCC7424_4811</name>
</gene>
<evidence type="ECO:0000313" key="5">
    <source>
        <dbReference type="EMBL" id="ACK73168.1"/>
    </source>
</evidence>
<comment type="similarity">
    <text evidence="1">Belongs to the phycobiliprotein family.</text>
</comment>